<dbReference type="GO" id="GO:0006309">
    <property type="term" value="P:apoptotic DNA fragmentation"/>
    <property type="evidence" value="ECO:0007669"/>
    <property type="project" value="TreeGrafter"/>
</dbReference>
<dbReference type="EMBL" id="OC921716">
    <property type="protein sequence ID" value="CAD7653633.1"/>
    <property type="molecule type" value="Genomic_DNA"/>
</dbReference>
<evidence type="ECO:0000313" key="3">
    <source>
        <dbReference type="EMBL" id="CAD7653633.1"/>
    </source>
</evidence>
<dbReference type="OrthoDB" id="10261598at2759"/>
<sequence>VDPGISYINYNDHWPNDTKKSTGAHAKGVIATDDSHGFWLIHSVPKFAAQESGHKYVYPASGETYGQTALCISYKITEIDNILEQLLYMHPNVYTIHVSTHLKSKSSKISALSARKWSSGPMNVQTITSAGGVNFTSFSKAPGDHLHLYSQIMAPVLNTSLYVETWRQGAGHPLPSECRLKKTVENIDDISVSFVNSRLKGGFGYHKDHSKWAISKTSTVPYVCVGDMNRVESQFKRGGGQTCFQNPKVRVEMLLLPGFVLLVLTFVVTSGQHQGKTNHDDDQRPVDRCHKQIVDCMYKVSPDFLKKVLKEWEGAHKRQSSKNHHPRSSEIAHKSKLFALQHWMTRYLSRCIGETKECNGKEIVRCMAVPLTTLFDNTRLDHKSFWITFGEHTSMVAGSISTCPLFTQCVQSLIQRS</sequence>
<evidence type="ECO:0000256" key="1">
    <source>
        <dbReference type="ARBA" id="ARBA00007527"/>
    </source>
</evidence>
<dbReference type="GO" id="GO:0004531">
    <property type="term" value="F:deoxyribonuclease II activity"/>
    <property type="evidence" value="ECO:0007669"/>
    <property type="project" value="InterPro"/>
</dbReference>
<keyword evidence="4" id="KW-1185">Reference proteome</keyword>
<name>A0A7R9QPH3_9ACAR</name>
<comment type="similarity">
    <text evidence="1">Belongs to the DNase II family.</text>
</comment>
<keyword evidence="2" id="KW-0378">Hydrolase</keyword>
<accession>A0A7R9QPH3</accession>
<dbReference type="PANTHER" id="PTHR10858:SF30">
    <property type="entry name" value="CELL-DEATH-RELATED NUCLEASE 7"/>
    <property type="match status" value="1"/>
</dbReference>
<organism evidence="3">
    <name type="scientific">Oppiella nova</name>
    <dbReference type="NCBI Taxonomy" id="334625"/>
    <lineage>
        <taxon>Eukaryota</taxon>
        <taxon>Metazoa</taxon>
        <taxon>Ecdysozoa</taxon>
        <taxon>Arthropoda</taxon>
        <taxon>Chelicerata</taxon>
        <taxon>Arachnida</taxon>
        <taxon>Acari</taxon>
        <taxon>Acariformes</taxon>
        <taxon>Sarcoptiformes</taxon>
        <taxon>Oribatida</taxon>
        <taxon>Brachypylina</taxon>
        <taxon>Oppioidea</taxon>
        <taxon>Oppiidae</taxon>
        <taxon>Oppiella</taxon>
    </lineage>
</organism>
<dbReference type="Pfam" id="PF03265">
    <property type="entry name" value="DNase_II"/>
    <property type="match status" value="1"/>
</dbReference>
<dbReference type="EMBL" id="CAJPVJ010006891">
    <property type="protein sequence ID" value="CAG2170820.1"/>
    <property type="molecule type" value="Genomic_DNA"/>
</dbReference>
<proteinExistence type="inferred from homology"/>
<evidence type="ECO:0000256" key="2">
    <source>
        <dbReference type="ARBA" id="ARBA00022801"/>
    </source>
</evidence>
<protein>
    <submittedName>
        <fullName evidence="3">Uncharacterized protein</fullName>
    </submittedName>
</protein>
<dbReference type="Proteomes" id="UP000728032">
    <property type="component" value="Unassembled WGS sequence"/>
</dbReference>
<gene>
    <name evidence="3" type="ORF">ONB1V03_LOCUS10286</name>
</gene>
<reference evidence="3" key="1">
    <citation type="submission" date="2020-11" db="EMBL/GenBank/DDBJ databases">
        <authorList>
            <person name="Tran Van P."/>
        </authorList>
    </citation>
    <scope>NUCLEOTIDE SEQUENCE</scope>
</reference>
<dbReference type="InterPro" id="IPR004947">
    <property type="entry name" value="DNase_II"/>
</dbReference>
<dbReference type="AlphaFoldDB" id="A0A7R9QPH3"/>
<dbReference type="PANTHER" id="PTHR10858">
    <property type="entry name" value="DEOXYRIBONUCLEASE II"/>
    <property type="match status" value="1"/>
</dbReference>
<feature type="non-terminal residue" evidence="3">
    <location>
        <position position="417"/>
    </location>
</feature>
<evidence type="ECO:0000313" key="4">
    <source>
        <dbReference type="Proteomes" id="UP000728032"/>
    </source>
</evidence>